<dbReference type="GO" id="GO:0003676">
    <property type="term" value="F:nucleic acid binding"/>
    <property type="evidence" value="ECO:0007669"/>
    <property type="project" value="InterPro"/>
</dbReference>
<dbReference type="EMBL" id="JARKHS020035972">
    <property type="protein sequence ID" value="KAK8756706.1"/>
    <property type="molecule type" value="Genomic_DNA"/>
</dbReference>
<comment type="caution">
    <text evidence="1">The sequence shown here is derived from an EMBL/GenBank/DDBJ whole genome shotgun (WGS) entry which is preliminary data.</text>
</comment>
<dbReference type="PANTHER" id="PTHR33939">
    <property type="entry name" value="PROTEIN CBG22215"/>
    <property type="match status" value="1"/>
</dbReference>
<proteinExistence type="predicted"/>
<evidence type="ECO:0000313" key="1">
    <source>
        <dbReference type="EMBL" id="KAK8756706.1"/>
    </source>
</evidence>
<dbReference type="PANTHER" id="PTHR33939:SF1">
    <property type="entry name" value="DUF4371 DOMAIN-CONTAINING PROTEIN"/>
    <property type="match status" value="1"/>
</dbReference>
<sequence>MYAKREVPTLDSVLKAVSEDDDLPNFKKATLWRYTYLRAIKEFREQGRCIIYLGGTWVNAVHTKEYVLQDKTLKSCQDAFLKGLTARLAAPSGKGARLILVHAGSSATGFVQDAADFFRAKKGNHADYHSEMDGNYFEKWFTDKLLPNIPANSIVVMDNAPCHSVALEIAPAKSTRKADNQFV</sequence>
<protein>
    <submittedName>
        <fullName evidence="1">Uncharacterized protein</fullName>
    </submittedName>
</protein>
<evidence type="ECO:0000313" key="2">
    <source>
        <dbReference type="Proteomes" id="UP001321473"/>
    </source>
</evidence>
<organism evidence="1 2">
    <name type="scientific">Amblyomma americanum</name>
    <name type="common">Lone star tick</name>
    <dbReference type="NCBI Taxonomy" id="6943"/>
    <lineage>
        <taxon>Eukaryota</taxon>
        <taxon>Metazoa</taxon>
        <taxon>Ecdysozoa</taxon>
        <taxon>Arthropoda</taxon>
        <taxon>Chelicerata</taxon>
        <taxon>Arachnida</taxon>
        <taxon>Acari</taxon>
        <taxon>Parasitiformes</taxon>
        <taxon>Ixodida</taxon>
        <taxon>Ixodoidea</taxon>
        <taxon>Ixodidae</taxon>
        <taxon>Amblyomminae</taxon>
        <taxon>Amblyomma</taxon>
    </lineage>
</organism>
<dbReference type="InterPro" id="IPR036397">
    <property type="entry name" value="RNaseH_sf"/>
</dbReference>
<keyword evidence="2" id="KW-1185">Reference proteome</keyword>
<gene>
    <name evidence="1" type="ORF">V5799_000592</name>
</gene>
<dbReference type="AlphaFoldDB" id="A0AAQ4D2L6"/>
<dbReference type="Gene3D" id="3.30.420.10">
    <property type="entry name" value="Ribonuclease H-like superfamily/Ribonuclease H"/>
    <property type="match status" value="1"/>
</dbReference>
<accession>A0AAQ4D2L6</accession>
<dbReference type="Proteomes" id="UP001321473">
    <property type="component" value="Unassembled WGS sequence"/>
</dbReference>
<name>A0AAQ4D2L6_AMBAM</name>
<reference evidence="1 2" key="1">
    <citation type="journal article" date="2023" name="Arcadia Sci">
        <title>De novo assembly of a long-read Amblyomma americanum tick genome.</title>
        <authorList>
            <person name="Chou S."/>
            <person name="Poskanzer K.E."/>
            <person name="Rollins M."/>
            <person name="Thuy-Boun P.S."/>
        </authorList>
    </citation>
    <scope>NUCLEOTIDE SEQUENCE [LARGE SCALE GENOMIC DNA]</scope>
    <source>
        <strain evidence="1">F_SG_1</strain>
        <tissue evidence="1">Salivary glands</tissue>
    </source>
</reference>